<keyword evidence="9" id="KW-0808">Transferase</keyword>
<protein>
    <submittedName>
        <fullName evidence="9">Acyltransferase</fullName>
    </submittedName>
</protein>
<dbReference type="EMBL" id="SDVB01000253">
    <property type="protein sequence ID" value="RYC10366.1"/>
    <property type="molecule type" value="Genomic_DNA"/>
</dbReference>
<reference evidence="9 10" key="1">
    <citation type="submission" date="2019-01" db="EMBL/GenBank/DDBJ databases">
        <authorList>
            <person name="Deng T."/>
        </authorList>
    </citation>
    <scope>NUCLEOTIDE SEQUENCE [LARGE SCALE GENOMIC DNA]</scope>
    <source>
        <strain evidence="9 10">F8825</strain>
    </source>
</reference>
<dbReference type="Pfam" id="PF01757">
    <property type="entry name" value="Acyl_transf_3"/>
    <property type="match status" value="1"/>
</dbReference>
<evidence type="ECO:0000256" key="3">
    <source>
        <dbReference type="ARBA" id="ARBA00022475"/>
    </source>
</evidence>
<sequence>MRLLLIAGIVFVHIPYDPQRSPYLGNYGTVDWLRVYLGDSLFRIGVPCLSAISGYLLFRRGLTQFDYRRVLGSKAVTVLLPFMIWNSAFLILAFAAQRNGVAVGYLPDVAGAPSHELASLAFAVQDWPINLPLYFLRDLLLCIALSPLLGQLVTRFPHLTLALFLAYAVLPVPNLIFLKKSILFGFSLGIYASLHQIDVKRLDEHATSITLAVGAASLLLAAGLYATGPEYPLWLEMLRSLTAIAGILGAWALSSLLVRTRFGTRLASGGGLSFWIFCGHYPLLILLWMAWNRMGSASYPLFYLTAPVLTLVFLTTTHGLVKRATPGLHAILTGNRTDSGRKRRYPPTEVVASRSEYSS</sequence>
<comment type="caution">
    <text evidence="9">The sequence shown here is derived from an EMBL/GenBank/DDBJ whole genome shotgun (WGS) entry which is preliminary data.</text>
</comment>
<dbReference type="GO" id="GO:0005886">
    <property type="term" value="C:plasma membrane"/>
    <property type="evidence" value="ECO:0007669"/>
    <property type="project" value="UniProtKB-SubCell"/>
</dbReference>
<comment type="similarity">
    <text evidence="2">Belongs to the acyltransferase 3 family.</text>
</comment>
<dbReference type="GO" id="GO:0009246">
    <property type="term" value="P:enterobacterial common antigen biosynthetic process"/>
    <property type="evidence" value="ECO:0007669"/>
    <property type="project" value="TreeGrafter"/>
</dbReference>
<gene>
    <name evidence="9" type="ORF">EUU22_18175</name>
</gene>
<dbReference type="GO" id="GO:0016413">
    <property type="term" value="F:O-acetyltransferase activity"/>
    <property type="evidence" value="ECO:0007669"/>
    <property type="project" value="TreeGrafter"/>
</dbReference>
<feature type="transmembrane region" description="Helical" evidence="7">
    <location>
        <begin position="41"/>
        <end position="58"/>
    </location>
</feature>
<evidence type="ECO:0000313" key="10">
    <source>
        <dbReference type="Proteomes" id="UP000291088"/>
    </source>
</evidence>
<evidence type="ECO:0000256" key="1">
    <source>
        <dbReference type="ARBA" id="ARBA00004651"/>
    </source>
</evidence>
<dbReference type="InterPro" id="IPR002656">
    <property type="entry name" value="Acyl_transf_3_dom"/>
</dbReference>
<dbReference type="OrthoDB" id="6064642at2"/>
<accession>A0A4Q2SW57</accession>
<keyword evidence="4 7" id="KW-0812">Transmembrane</keyword>
<dbReference type="Proteomes" id="UP000291088">
    <property type="component" value="Unassembled WGS sequence"/>
</dbReference>
<evidence type="ECO:0000256" key="6">
    <source>
        <dbReference type="ARBA" id="ARBA00023136"/>
    </source>
</evidence>
<feature type="domain" description="Acyltransferase 3" evidence="8">
    <location>
        <begin position="1"/>
        <end position="313"/>
    </location>
</feature>
<keyword evidence="3" id="KW-1003">Cell membrane</keyword>
<dbReference type="PANTHER" id="PTHR40074:SF2">
    <property type="entry name" value="O-ACETYLTRANSFERASE WECH"/>
    <property type="match status" value="1"/>
</dbReference>
<feature type="transmembrane region" description="Helical" evidence="7">
    <location>
        <begin position="238"/>
        <end position="258"/>
    </location>
</feature>
<feature type="transmembrane region" description="Helical" evidence="7">
    <location>
        <begin position="270"/>
        <end position="291"/>
    </location>
</feature>
<dbReference type="PANTHER" id="PTHR40074">
    <property type="entry name" value="O-ACETYLTRANSFERASE WECH"/>
    <property type="match status" value="1"/>
</dbReference>
<keyword evidence="9" id="KW-0012">Acyltransferase</keyword>
<feature type="transmembrane region" description="Helical" evidence="7">
    <location>
        <begin position="148"/>
        <end position="170"/>
    </location>
</feature>
<evidence type="ECO:0000313" key="9">
    <source>
        <dbReference type="EMBL" id="RYC10366.1"/>
    </source>
</evidence>
<evidence type="ECO:0000259" key="8">
    <source>
        <dbReference type="Pfam" id="PF01757"/>
    </source>
</evidence>
<evidence type="ECO:0000256" key="4">
    <source>
        <dbReference type="ARBA" id="ARBA00022692"/>
    </source>
</evidence>
<evidence type="ECO:0000256" key="5">
    <source>
        <dbReference type="ARBA" id="ARBA00022989"/>
    </source>
</evidence>
<evidence type="ECO:0000256" key="2">
    <source>
        <dbReference type="ARBA" id="ARBA00007400"/>
    </source>
</evidence>
<name>A0A4Q2SW57_9HYPH</name>
<comment type="subcellular location">
    <subcellularLocation>
        <location evidence="1">Cell membrane</location>
        <topology evidence="1">Multi-pass membrane protein</topology>
    </subcellularLocation>
</comment>
<feature type="transmembrane region" description="Helical" evidence="7">
    <location>
        <begin position="78"/>
        <end position="97"/>
    </location>
</feature>
<proteinExistence type="inferred from homology"/>
<keyword evidence="10" id="KW-1185">Reference proteome</keyword>
<feature type="transmembrane region" description="Helical" evidence="7">
    <location>
        <begin position="206"/>
        <end position="226"/>
    </location>
</feature>
<organism evidence="9 10">
    <name type="scientific">Ciceribacter ferrooxidans</name>
    <dbReference type="NCBI Taxonomy" id="2509717"/>
    <lineage>
        <taxon>Bacteria</taxon>
        <taxon>Pseudomonadati</taxon>
        <taxon>Pseudomonadota</taxon>
        <taxon>Alphaproteobacteria</taxon>
        <taxon>Hyphomicrobiales</taxon>
        <taxon>Rhizobiaceae</taxon>
        <taxon>Ciceribacter</taxon>
    </lineage>
</organism>
<evidence type="ECO:0000256" key="7">
    <source>
        <dbReference type="SAM" id="Phobius"/>
    </source>
</evidence>
<keyword evidence="6 7" id="KW-0472">Membrane</keyword>
<feature type="transmembrane region" description="Helical" evidence="7">
    <location>
        <begin position="297"/>
        <end position="314"/>
    </location>
</feature>
<keyword evidence="5 7" id="KW-1133">Transmembrane helix</keyword>
<dbReference type="AlphaFoldDB" id="A0A4Q2SW57"/>